<sequence>MDFAIAVRVLAVPFISTTVLTAAASLSGVLIINRVRVSDLVKKRFA</sequence>
<feature type="transmembrane region" description="Helical" evidence="1">
    <location>
        <begin position="6"/>
        <end position="32"/>
    </location>
</feature>
<dbReference type="Proteomes" id="UP000094793">
    <property type="component" value="Chromosome"/>
</dbReference>
<keyword evidence="1" id="KW-0472">Membrane</keyword>
<gene>
    <name evidence="2" type="ORF">BLSMQ_1911</name>
</gene>
<evidence type="ECO:0000313" key="3">
    <source>
        <dbReference type="Proteomes" id="UP000094793"/>
    </source>
</evidence>
<keyword evidence="1" id="KW-1133">Transmembrane helix</keyword>
<keyword evidence="1" id="KW-0812">Transmembrane</keyword>
<dbReference type="KEGG" id="blin:BLSMQ_1911"/>
<dbReference type="EMBL" id="CP017150">
    <property type="protein sequence ID" value="AOP53621.1"/>
    <property type="molecule type" value="Genomic_DNA"/>
</dbReference>
<evidence type="ECO:0000313" key="2">
    <source>
        <dbReference type="EMBL" id="AOP53621.1"/>
    </source>
</evidence>
<evidence type="ECO:0000256" key="1">
    <source>
        <dbReference type="SAM" id="Phobius"/>
    </source>
</evidence>
<dbReference type="AlphaFoldDB" id="A0A1D7W3N7"/>
<proteinExistence type="predicted"/>
<protein>
    <submittedName>
        <fullName evidence="2">Uncharacterized protein</fullName>
    </submittedName>
</protein>
<organism evidence="2 3">
    <name type="scientific">Brevibacterium aurantiacum</name>
    <dbReference type="NCBI Taxonomy" id="273384"/>
    <lineage>
        <taxon>Bacteria</taxon>
        <taxon>Bacillati</taxon>
        <taxon>Actinomycetota</taxon>
        <taxon>Actinomycetes</taxon>
        <taxon>Micrococcales</taxon>
        <taxon>Brevibacteriaceae</taxon>
        <taxon>Brevibacterium</taxon>
    </lineage>
</organism>
<dbReference type="PATRIC" id="fig|1703.10.peg.1966"/>
<name>A0A1D7W3N7_BREAU</name>
<reference evidence="3" key="1">
    <citation type="submission" date="2016-09" db="EMBL/GenBank/DDBJ databases">
        <title>Complete Genome Sequence of Brevibacterium linens SMQ-1335.</title>
        <authorList>
            <person name="de Melo A.G."/>
            <person name="Labrie S.J."/>
            <person name="Dumaresq J."/>
            <person name="Roberts R.J."/>
            <person name="Tremblay D.M."/>
            <person name="Moineau S."/>
        </authorList>
    </citation>
    <scope>NUCLEOTIDE SEQUENCE [LARGE SCALE GENOMIC DNA]</scope>
    <source>
        <strain evidence="3">SMQ-1335</strain>
    </source>
</reference>
<accession>A0A1D7W3N7</accession>